<dbReference type="GO" id="GO:0046872">
    <property type="term" value="F:metal ion binding"/>
    <property type="evidence" value="ECO:0007669"/>
    <property type="project" value="InterPro"/>
</dbReference>
<dbReference type="Proteomes" id="UP000222106">
    <property type="component" value="Unassembled WGS sequence"/>
</dbReference>
<dbReference type="InterPro" id="IPR017517">
    <property type="entry name" value="Maleyloyr_isom"/>
</dbReference>
<evidence type="ECO:0000313" key="3">
    <source>
        <dbReference type="Proteomes" id="UP000222106"/>
    </source>
</evidence>
<name>A0A2A9EPZ3_9MICO</name>
<dbReference type="InterPro" id="IPR034660">
    <property type="entry name" value="DinB/YfiT-like"/>
</dbReference>
<dbReference type="Pfam" id="PF11716">
    <property type="entry name" value="MDMPI_N"/>
    <property type="match status" value="1"/>
</dbReference>
<proteinExistence type="predicted"/>
<reference evidence="2 3" key="1">
    <citation type="submission" date="2017-10" db="EMBL/GenBank/DDBJ databases">
        <title>Sequencing the genomes of 1000 actinobacteria strains.</title>
        <authorList>
            <person name="Klenk H.-P."/>
        </authorList>
    </citation>
    <scope>NUCLEOTIDE SEQUENCE [LARGE SCALE GENOMIC DNA]</scope>
    <source>
        <strain evidence="2 3">DSM 21838</strain>
    </source>
</reference>
<sequence length="261" mass="26959">MIDDAARLIGREWAAFLELLGGSSWDSPTRLAGWTVEDLARHVHWGMTLEADALEIAAGSDDGHVDGHGGAVHGGTSVGERRAAGVDLEGPRDQIVPALRRARARLLAALAAVPTEPGTVLPMPYGDVPLELGLQVFVMEAAVHRSDLAHAVGADGLLAPDAHAAAATVLQAFWPALAAAAVATPPPGTAFLLRGTTVRVEVEYDGAGWGPPSGPPAVVVSGDDDAVLLAGYGRVPMDAAPVRVEGDRALARRLKEFVPGP</sequence>
<dbReference type="NCBIfam" id="TIGR03083">
    <property type="entry name" value="maleylpyruvate isomerase family mycothiol-dependent enzyme"/>
    <property type="match status" value="1"/>
</dbReference>
<protein>
    <submittedName>
        <fullName evidence="2">Uncharacterized protein (TIGR03083 family)</fullName>
    </submittedName>
</protein>
<dbReference type="InterPro" id="IPR024344">
    <property type="entry name" value="MDMPI_metal-binding"/>
</dbReference>
<dbReference type="SUPFAM" id="SSF109854">
    <property type="entry name" value="DinB/YfiT-like putative metalloenzymes"/>
    <property type="match status" value="1"/>
</dbReference>
<dbReference type="EMBL" id="PDJI01000004">
    <property type="protein sequence ID" value="PFG40601.1"/>
    <property type="molecule type" value="Genomic_DNA"/>
</dbReference>
<comment type="caution">
    <text evidence="2">The sequence shown here is derived from an EMBL/GenBank/DDBJ whole genome shotgun (WGS) entry which is preliminary data.</text>
</comment>
<organism evidence="2 3">
    <name type="scientific">Georgenia soli</name>
    <dbReference type="NCBI Taxonomy" id="638953"/>
    <lineage>
        <taxon>Bacteria</taxon>
        <taxon>Bacillati</taxon>
        <taxon>Actinomycetota</taxon>
        <taxon>Actinomycetes</taxon>
        <taxon>Micrococcales</taxon>
        <taxon>Bogoriellaceae</taxon>
        <taxon>Georgenia</taxon>
    </lineage>
</organism>
<accession>A0A2A9EPZ3</accession>
<dbReference type="AlphaFoldDB" id="A0A2A9EPZ3"/>
<dbReference type="RefSeq" id="WP_170037499.1">
    <property type="nucleotide sequence ID" value="NZ_PDJI01000004.1"/>
</dbReference>
<dbReference type="Gene3D" id="1.20.120.450">
    <property type="entry name" value="dinb family like domain"/>
    <property type="match status" value="1"/>
</dbReference>
<evidence type="ECO:0000313" key="2">
    <source>
        <dbReference type="EMBL" id="PFG40601.1"/>
    </source>
</evidence>
<gene>
    <name evidence="2" type="ORF">ATJ97_3131</name>
</gene>
<feature type="domain" description="Mycothiol-dependent maleylpyruvate isomerase metal-binding" evidence="1">
    <location>
        <begin position="7"/>
        <end position="149"/>
    </location>
</feature>
<evidence type="ECO:0000259" key="1">
    <source>
        <dbReference type="Pfam" id="PF11716"/>
    </source>
</evidence>
<keyword evidence="3" id="KW-1185">Reference proteome</keyword>